<dbReference type="STRING" id="29655.A0A0K9PVI4"/>
<dbReference type="AlphaFoldDB" id="A0A0K9PVI4"/>
<protein>
    <recommendedName>
        <fullName evidence="7">WRKY domain-containing protein</fullName>
    </recommendedName>
</protein>
<comment type="subcellular location">
    <subcellularLocation>
        <location evidence="1">Nucleus</location>
    </subcellularLocation>
</comment>
<dbReference type="EMBL" id="LFYR01000607">
    <property type="protein sequence ID" value="KMZ73011.1"/>
    <property type="molecule type" value="Genomic_DNA"/>
</dbReference>
<dbReference type="GO" id="GO:0000976">
    <property type="term" value="F:transcription cis-regulatory region binding"/>
    <property type="evidence" value="ECO:0000318"/>
    <property type="project" value="GO_Central"/>
</dbReference>
<dbReference type="InterPro" id="IPR036576">
    <property type="entry name" value="WRKY_dom_sf"/>
</dbReference>
<dbReference type="OrthoDB" id="2021064at2759"/>
<keyword evidence="5" id="KW-0539">Nucleus</keyword>
<dbReference type="SUPFAM" id="SSF118290">
    <property type="entry name" value="WRKY DNA-binding domain"/>
    <property type="match status" value="1"/>
</dbReference>
<feature type="domain" description="WRKY" evidence="7">
    <location>
        <begin position="113"/>
        <end position="176"/>
    </location>
</feature>
<dbReference type="PROSITE" id="PS50811">
    <property type="entry name" value="WRKY"/>
    <property type="match status" value="1"/>
</dbReference>
<reference evidence="9" key="1">
    <citation type="journal article" date="2016" name="Nature">
        <title>The genome of the seagrass Zostera marina reveals angiosperm adaptation to the sea.</title>
        <authorList>
            <person name="Olsen J.L."/>
            <person name="Rouze P."/>
            <person name="Verhelst B."/>
            <person name="Lin Y.-C."/>
            <person name="Bayer T."/>
            <person name="Collen J."/>
            <person name="Dattolo E."/>
            <person name="De Paoli E."/>
            <person name="Dittami S."/>
            <person name="Maumus F."/>
            <person name="Michel G."/>
            <person name="Kersting A."/>
            <person name="Lauritano C."/>
            <person name="Lohaus R."/>
            <person name="Toepel M."/>
            <person name="Tonon T."/>
            <person name="Vanneste K."/>
            <person name="Amirebrahimi M."/>
            <person name="Brakel J."/>
            <person name="Bostroem C."/>
            <person name="Chovatia M."/>
            <person name="Grimwood J."/>
            <person name="Jenkins J.W."/>
            <person name="Jueterbock A."/>
            <person name="Mraz A."/>
            <person name="Stam W.T."/>
            <person name="Tice H."/>
            <person name="Bornberg-Bauer E."/>
            <person name="Green P.J."/>
            <person name="Pearson G.A."/>
            <person name="Procaccini G."/>
            <person name="Duarte C.M."/>
            <person name="Schmutz J."/>
            <person name="Reusch T.B.H."/>
            <person name="Van de Peer Y."/>
        </authorList>
    </citation>
    <scope>NUCLEOTIDE SEQUENCE [LARGE SCALE GENOMIC DNA]</scope>
    <source>
        <strain evidence="9">cv. Finnish</strain>
    </source>
</reference>
<dbReference type="SMART" id="SM00774">
    <property type="entry name" value="WRKY"/>
    <property type="match status" value="1"/>
</dbReference>
<organism evidence="8 9">
    <name type="scientific">Zostera marina</name>
    <name type="common">Eelgrass</name>
    <dbReference type="NCBI Taxonomy" id="29655"/>
    <lineage>
        <taxon>Eukaryota</taxon>
        <taxon>Viridiplantae</taxon>
        <taxon>Streptophyta</taxon>
        <taxon>Embryophyta</taxon>
        <taxon>Tracheophyta</taxon>
        <taxon>Spermatophyta</taxon>
        <taxon>Magnoliopsida</taxon>
        <taxon>Liliopsida</taxon>
        <taxon>Zosteraceae</taxon>
        <taxon>Zostera</taxon>
    </lineage>
</organism>
<accession>A0A0K9PVI4</accession>
<dbReference type="GO" id="GO:0005634">
    <property type="term" value="C:nucleus"/>
    <property type="evidence" value="ECO:0000318"/>
    <property type="project" value="GO_Central"/>
</dbReference>
<evidence type="ECO:0000256" key="6">
    <source>
        <dbReference type="SAM" id="MobiDB-lite"/>
    </source>
</evidence>
<evidence type="ECO:0000256" key="2">
    <source>
        <dbReference type="ARBA" id="ARBA00023015"/>
    </source>
</evidence>
<sequence>MDSSHLQCTRPVPFFNEIRRGRDLLLKLRDLTDKVSPSNASAATGTVCDGDLVNEVLGSLTGTLSSMLTSTVKPSDETNPSCRKKRGRTWTDTKSLTGGKRSRRYSQYETKVTNKPDEDDGYVWNKYGQKIILGARHQRSYYKCSQKTDQGCPATKQVQRSNDNPSMFVITYIGKHCCQQTIYLSADDDESSTVHDHSSNRPFSITFGKSIVNSNYHPLPPMSESAHRPFPFTKKLPLQLKKPTVPQNNAIDVAVPEVICPTDLMFENPESSWENDSNYSLDKNLFDDVDDFDFKSFWAENEDLELLLNSS</sequence>
<evidence type="ECO:0000313" key="8">
    <source>
        <dbReference type="EMBL" id="KMZ73011.1"/>
    </source>
</evidence>
<evidence type="ECO:0000259" key="7">
    <source>
        <dbReference type="PROSITE" id="PS50811"/>
    </source>
</evidence>
<dbReference type="Proteomes" id="UP000036987">
    <property type="component" value="Unassembled WGS sequence"/>
</dbReference>
<dbReference type="GO" id="GO:0003700">
    <property type="term" value="F:DNA-binding transcription factor activity"/>
    <property type="evidence" value="ECO:0000318"/>
    <property type="project" value="GO_Central"/>
</dbReference>
<dbReference type="GO" id="GO:0006355">
    <property type="term" value="P:regulation of DNA-templated transcription"/>
    <property type="evidence" value="ECO:0000318"/>
    <property type="project" value="GO_Central"/>
</dbReference>
<dbReference type="PANTHER" id="PTHR31282">
    <property type="entry name" value="WRKY TRANSCRIPTION FACTOR 21-RELATED"/>
    <property type="match status" value="1"/>
</dbReference>
<evidence type="ECO:0000313" key="9">
    <source>
        <dbReference type="Proteomes" id="UP000036987"/>
    </source>
</evidence>
<evidence type="ECO:0000256" key="4">
    <source>
        <dbReference type="ARBA" id="ARBA00023163"/>
    </source>
</evidence>
<keyword evidence="4" id="KW-0804">Transcription</keyword>
<keyword evidence="3" id="KW-0238">DNA-binding</keyword>
<keyword evidence="2" id="KW-0805">Transcription regulation</keyword>
<evidence type="ECO:0000256" key="5">
    <source>
        <dbReference type="ARBA" id="ARBA00023242"/>
    </source>
</evidence>
<proteinExistence type="predicted"/>
<comment type="caution">
    <text evidence="8">The sequence shown here is derived from an EMBL/GenBank/DDBJ whole genome shotgun (WGS) entry which is preliminary data.</text>
</comment>
<dbReference type="InterPro" id="IPR044810">
    <property type="entry name" value="WRKY_plant"/>
</dbReference>
<feature type="region of interest" description="Disordered" evidence="6">
    <location>
        <begin position="70"/>
        <end position="107"/>
    </location>
</feature>
<evidence type="ECO:0000256" key="3">
    <source>
        <dbReference type="ARBA" id="ARBA00023125"/>
    </source>
</evidence>
<dbReference type="InterPro" id="IPR003657">
    <property type="entry name" value="WRKY_dom"/>
</dbReference>
<evidence type="ECO:0000256" key="1">
    <source>
        <dbReference type="ARBA" id="ARBA00004123"/>
    </source>
</evidence>
<keyword evidence="9" id="KW-1185">Reference proteome</keyword>
<gene>
    <name evidence="8" type="ORF">ZOSMA_155G00090</name>
</gene>
<dbReference type="Gene3D" id="2.20.25.80">
    <property type="entry name" value="WRKY domain"/>
    <property type="match status" value="1"/>
</dbReference>
<dbReference type="Pfam" id="PF03106">
    <property type="entry name" value="WRKY"/>
    <property type="match status" value="1"/>
</dbReference>
<name>A0A0K9PVI4_ZOSMR</name>